<proteinExistence type="predicted"/>
<dbReference type="AlphaFoldDB" id="A0A516R163"/>
<evidence type="ECO:0000256" key="1">
    <source>
        <dbReference type="SAM" id="Phobius"/>
    </source>
</evidence>
<accession>A0A516R163</accession>
<reference evidence="2 3" key="1">
    <citation type="journal article" date="2019" name="J. Ind. Microbiol. Biotechnol.">
        <title>The complete genomic sequence of Streptomyces spectabilis NRRL-2792 and identification of secondary metabolite biosynthetic gene clusters.</title>
        <authorList>
            <person name="Sinha A."/>
            <person name="Phillips-Salemka S."/>
            <person name="Niraula T.A."/>
            <person name="Short K.A."/>
            <person name="Niraula N.P."/>
        </authorList>
    </citation>
    <scope>NUCLEOTIDE SEQUENCE [LARGE SCALE GENOMIC DNA]</scope>
    <source>
        <strain evidence="2 3">NRRL 2792</strain>
    </source>
</reference>
<evidence type="ECO:0000313" key="2">
    <source>
        <dbReference type="EMBL" id="QDQ09399.1"/>
    </source>
</evidence>
<organism evidence="2 3">
    <name type="scientific">Streptomyces spectabilis</name>
    <dbReference type="NCBI Taxonomy" id="68270"/>
    <lineage>
        <taxon>Bacteria</taxon>
        <taxon>Bacillati</taxon>
        <taxon>Actinomycetota</taxon>
        <taxon>Actinomycetes</taxon>
        <taxon>Kitasatosporales</taxon>
        <taxon>Streptomycetaceae</taxon>
        <taxon>Streptomyces</taxon>
    </lineage>
</organism>
<evidence type="ECO:0000313" key="3">
    <source>
        <dbReference type="Proteomes" id="UP000316806"/>
    </source>
</evidence>
<gene>
    <name evidence="2" type="ORF">FH965_01465</name>
</gene>
<name>A0A516R163_STRST</name>
<keyword evidence="1" id="KW-0472">Membrane</keyword>
<dbReference type="Proteomes" id="UP000316806">
    <property type="component" value="Chromosome"/>
</dbReference>
<keyword evidence="1" id="KW-1133">Transmembrane helix</keyword>
<protein>
    <submittedName>
        <fullName evidence="2">Uncharacterized protein</fullName>
    </submittedName>
</protein>
<keyword evidence="1" id="KW-0812">Transmembrane</keyword>
<feature type="transmembrane region" description="Helical" evidence="1">
    <location>
        <begin position="163"/>
        <end position="183"/>
    </location>
</feature>
<dbReference type="EMBL" id="CP040916">
    <property type="protein sequence ID" value="QDQ09399.1"/>
    <property type="molecule type" value="Genomic_DNA"/>
</dbReference>
<sequence length="189" mass="19074">MSNFTWPPGRAGVASLTASAAFALVIGVSGPAHAERLPFPGRGYASVGGPAAPGGLVDLTVKERPGNPRPTAVEVSSPALNDGTAVGDTGTAWVGAGRIKKGVRPGTYPVTFTLRHKDADCVGEGEEDYTCDYPAIVLRKKVTVAGSEGDRDGDGGSGFGRGVAVGAGSAVAAGGLFGAAVVWRRRRRA</sequence>
<dbReference type="RefSeq" id="WP_144000977.1">
    <property type="nucleotide sequence ID" value="NZ_CP040916.1"/>
</dbReference>